<organism evidence="7 8">
    <name type="scientific">Monosiga brevicollis</name>
    <name type="common">Choanoflagellate</name>
    <dbReference type="NCBI Taxonomy" id="81824"/>
    <lineage>
        <taxon>Eukaryota</taxon>
        <taxon>Choanoflagellata</taxon>
        <taxon>Craspedida</taxon>
        <taxon>Salpingoecidae</taxon>
        <taxon>Monosiga</taxon>
    </lineage>
</organism>
<keyword evidence="3" id="KW-0963">Cytoplasm</keyword>
<dbReference type="GO" id="GO:0008139">
    <property type="term" value="F:nuclear localization sequence binding"/>
    <property type="evidence" value="ECO:0000318"/>
    <property type="project" value="GO_Central"/>
</dbReference>
<evidence type="ECO:0000256" key="6">
    <source>
        <dbReference type="SAM" id="MobiDB-lite"/>
    </source>
</evidence>
<dbReference type="SUPFAM" id="SSF48371">
    <property type="entry name" value="ARM repeat"/>
    <property type="match status" value="1"/>
</dbReference>
<dbReference type="GO" id="GO:0006606">
    <property type="term" value="P:protein import into nucleus"/>
    <property type="evidence" value="ECO:0000318"/>
    <property type="project" value="GO_Central"/>
</dbReference>
<evidence type="ECO:0000256" key="2">
    <source>
        <dbReference type="ARBA" id="ARBA00022448"/>
    </source>
</evidence>
<evidence type="ECO:0000256" key="3">
    <source>
        <dbReference type="ARBA" id="ARBA00022490"/>
    </source>
</evidence>
<dbReference type="eggNOG" id="KOG2171">
    <property type="taxonomic scope" value="Eukaryota"/>
</dbReference>
<dbReference type="Pfam" id="PF13513">
    <property type="entry name" value="HEAT_EZ"/>
    <property type="match status" value="1"/>
</dbReference>
<evidence type="ECO:0000256" key="1">
    <source>
        <dbReference type="ARBA" id="ARBA00004496"/>
    </source>
</evidence>
<evidence type="ECO:0008006" key="9">
    <source>
        <dbReference type="Google" id="ProtNLM"/>
    </source>
</evidence>
<keyword evidence="4" id="KW-0677">Repeat</keyword>
<feature type="region of interest" description="Disordered" evidence="6">
    <location>
        <begin position="810"/>
        <end position="863"/>
    </location>
</feature>
<gene>
    <name evidence="7" type="ORF">MONBRDRAFT_35808</name>
</gene>
<dbReference type="InParanoid" id="A9URY5"/>
<evidence type="ECO:0000313" key="7">
    <source>
        <dbReference type="EMBL" id="EDQ91686.1"/>
    </source>
</evidence>
<protein>
    <recommendedName>
        <fullName evidence="9">TOG domain-containing protein</fullName>
    </recommendedName>
</protein>
<evidence type="ECO:0000256" key="4">
    <source>
        <dbReference type="ARBA" id="ARBA00022737"/>
    </source>
</evidence>
<dbReference type="GeneID" id="5888203"/>
<dbReference type="Gene3D" id="1.25.10.10">
    <property type="entry name" value="Leucine-rich Repeat Variant"/>
    <property type="match status" value="1"/>
</dbReference>
<reference evidence="7 8" key="1">
    <citation type="journal article" date="2008" name="Nature">
        <title>The genome of the choanoflagellate Monosiga brevicollis and the origin of metazoans.</title>
        <authorList>
            <consortium name="JGI Sequencing"/>
            <person name="King N."/>
            <person name="Westbrook M.J."/>
            <person name="Young S.L."/>
            <person name="Kuo A."/>
            <person name="Abedin M."/>
            <person name="Chapman J."/>
            <person name="Fairclough S."/>
            <person name="Hellsten U."/>
            <person name="Isogai Y."/>
            <person name="Letunic I."/>
            <person name="Marr M."/>
            <person name="Pincus D."/>
            <person name="Putnam N."/>
            <person name="Rokas A."/>
            <person name="Wright K.J."/>
            <person name="Zuzow R."/>
            <person name="Dirks W."/>
            <person name="Good M."/>
            <person name="Goodstein D."/>
            <person name="Lemons D."/>
            <person name="Li W."/>
            <person name="Lyons J.B."/>
            <person name="Morris A."/>
            <person name="Nichols S."/>
            <person name="Richter D.J."/>
            <person name="Salamov A."/>
            <person name="Bork P."/>
            <person name="Lim W.A."/>
            <person name="Manning G."/>
            <person name="Miller W.T."/>
            <person name="McGinnis W."/>
            <person name="Shapiro H."/>
            <person name="Tjian R."/>
            <person name="Grigoriev I.V."/>
            <person name="Rokhsar D."/>
        </authorList>
    </citation>
    <scope>NUCLEOTIDE SEQUENCE [LARGE SCALE GENOMIC DNA]</scope>
    <source>
        <strain evidence="8">MX1 / ATCC 50154</strain>
    </source>
</reference>
<dbReference type="AlphaFoldDB" id="A9URY5"/>
<comment type="subcellular location">
    <subcellularLocation>
        <location evidence="1">Cytoplasm</location>
    </subcellularLocation>
</comment>
<dbReference type="InterPro" id="IPR040122">
    <property type="entry name" value="Importin_beta"/>
</dbReference>
<dbReference type="KEGG" id="mbr:MONBRDRAFT_35808"/>
<keyword evidence="8" id="KW-1185">Reference proteome</keyword>
<accession>A9URY5</accession>
<dbReference type="RefSeq" id="XP_001742972.1">
    <property type="nucleotide sequence ID" value="XM_001742920.1"/>
</dbReference>
<dbReference type="PANTHER" id="PTHR10527">
    <property type="entry name" value="IMPORTIN BETA"/>
    <property type="match status" value="1"/>
</dbReference>
<sequence>MDGAIETLDQAADAWNALLMCGVDPRQPYEPVTPLAEMDADELQTLMNNEDDYAEHRNIAQIHATDAALLAMLNNDIAKFLQDLLALAESRLVIALALLLRVFVSTKLHDLDAFRPYMAMALPIIERGLNLPREEPNSLPTRLIACQVMGRCAILSEPIATSMQSHLRQLARQQHTEDLFVGAELLMCSNMYLLITDVDDAYLSGMIREVVAPLLENDCSPIMLRAFRALLELGSHYEQKPPASFTRLLKAKMLPVLTDLNKMTPEAVAEQEPAMLYQGIIQLAASAISALGQLVVDQSSLGRKYGAIMLPITFTIAENVELPDDIRAQAVTIIDSFLASIPSWLLEHQPLAINCIRTIWTCIKMDPTHSEASQGDLEAWEEEEPMTSRDEDDVTPGVMAEGSLDSFLSLFADHFMEPIFQILSQALTSPDWMERRTALIVLSIFAEHAHVVLNEFADTMAELLLARARDPHPRVRHGAFQALGQISSDAVDTRLFQVHSNSFLEACVQAFEADSSLRVRSHALSCAVNIMTSSTNLVEEAASAKCKELAHRIIQTLVPSLPTLPSLHMQMAALSAMAARTPFSLHGWFGFASRADVQSMLRHHGELTNDFAEDLLRAGLQALACPAHHLFQIGADQVLTYEALPYCELLVMGSINQVIDYSGSDVVKAGARIIHAVLEELPRVPSVLLEDISRLIVEAISNLNVRINEETVQVLNRCCQEANLHGEAHLGQSLGLEVCGNTLISILGDDEAEFGEEWLQAFGQLFLNLAKYAAENHDVLEKTCQVLGPLMGAIFENIQTGLQRIARNMGRKNNQAGGNNMDDNDDNEEEEEDDDDEWEDEDEDENEEGSDNEDEDDDTSMPDADVMSVLANTLISCEEAVVHLWIAAPGNDYIQACVGQIVSYWDENSPLCEHVYLCFLADLATHYERAAPICRDLLKQRQAHLVEGMNGDINLRIASTYAATQVVTNPDFRDSVEAILQLALPILELEVRPDDESSPMNSLCGNTVMLYAAYGKLFKPLDDWLPRVSRNLHLVTEEEEAGKLALLLAPIITDARADGAPLAQEAQIVEALSEMVQRVAKKSDPLKQAAIFTQGLSAVAMLQD</sequence>
<keyword evidence="5" id="KW-0653">Protein transport</keyword>
<evidence type="ECO:0000313" key="8">
    <source>
        <dbReference type="Proteomes" id="UP000001357"/>
    </source>
</evidence>
<keyword evidence="2" id="KW-0813">Transport</keyword>
<evidence type="ECO:0000256" key="5">
    <source>
        <dbReference type="ARBA" id="ARBA00022927"/>
    </source>
</evidence>
<name>A9URY5_MONBE</name>
<dbReference type="InterPro" id="IPR011989">
    <property type="entry name" value="ARM-like"/>
</dbReference>
<dbReference type="EMBL" id="CH991544">
    <property type="protein sequence ID" value="EDQ91686.1"/>
    <property type="molecule type" value="Genomic_DNA"/>
</dbReference>
<feature type="compositionally biased region" description="Acidic residues" evidence="6">
    <location>
        <begin position="822"/>
        <end position="860"/>
    </location>
</feature>
<dbReference type="GO" id="GO:0005634">
    <property type="term" value="C:nucleus"/>
    <property type="evidence" value="ECO:0000318"/>
    <property type="project" value="GO_Central"/>
</dbReference>
<dbReference type="InterPro" id="IPR016024">
    <property type="entry name" value="ARM-type_fold"/>
</dbReference>
<dbReference type="GO" id="GO:0061608">
    <property type="term" value="F:nuclear import signal receptor activity"/>
    <property type="evidence" value="ECO:0000318"/>
    <property type="project" value="GO_Central"/>
</dbReference>
<dbReference type="GO" id="GO:0005737">
    <property type="term" value="C:cytoplasm"/>
    <property type="evidence" value="ECO:0000318"/>
    <property type="project" value="GO_Central"/>
</dbReference>
<dbReference type="STRING" id="81824.A9URY5"/>
<dbReference type="Proteomes" id="UP000001357">
    <property type="component" value="Unassembled WGS sequence"/>
</dbReference>
<proteinExistence type="predicted"/>